<dbReference type="RefSeq" id="WP_076553554.1">
    <property type="nucleotide sequence ID" value="NZ_FTOL01000009.1"/>
</dbReference>
<dbReference type="OrthoDB" id="1257001at2"/>
<evidence type="ECO:0000259" key="1">
    <source>
        <dbReference type="Pfam" id="PF13648"/>
    </source>
</evidence>
<dbReference type="InterPro" id="IPR024311">
    <property type="entry name" value="Lipocalin-like"/>
</dbReference>
<accession>A0A1N7QE69</accession>
<evidence type="ECO:0000313" key="3">
    <source>
        <dbReference type="Proteomes" id="UP000186744"/>
    </source>
</evidence>
<feature type="domain" description="Lipocalin-like" evidence="1">
    <location>
        <begin position="28"/>
        <end position="121"/>
    </location>
</feature>
<gene>
    <name evidence="2" type="ORF">SAMN05421786_10965</name>
</gene>
<dbReference type="Proteomes" id="UP000186744">
    <property type="component" value="Unassembled WGS sequence"/>
</dbReference>
<protein>
    <submittedName>
        <fullName evidence="2">Lipocalin-like domain-containing protein</fullName>
    </submittedName>
</protein>
<sequence length="144" mass="16432">MKIFFLSLAIFSAIVSCSDDDVAPEPTIVGTWRIGKSITYQTSTEKTITQEPNGCNVLNTIDFSEYEARLVRYAAKDNKCVEDFAVTMKYSYNPQTKKMKLEDDMNISNTVIELTKMNMVIEERLDIDMDGVPDIIKTYFTKVK</sequence>
<dbReference type="EMBL" id="FTOL01000009">
    <property type="protein sequence ID" value="SIT21163.1"/>
    <property type="molecule type" value="Genomic_DNA"/>
</dbReference>
<organism evidence="2 3">
    <name type="scientific">Chryseobacterium ureilyticum</name>
    <dbReference type="NCBI Taxonomy" id="373668"/>
    <lineage>
        <taxon>Bacteria</taxon>
        <taxon>Pseudomonadati</taxon>
        <taxon>Bacteroidota</taxon>
        <taxon>Flavobacteriia</taxon>
        <taxon>Flavobacteriales</taxon>
        <taxon>Weeksellaceae</taxon>
        <taxon>Chryseobacterium group</taxon>
        <taxon>Chryseobacterium</taxon>
    </lineage>
</organism>
<dbReference type="AlphaFoldDB" id="A0A1N7QE69"/>
<name>A0A1N7QE69_9FLAO</name>
<reference evidence="3" key="1">
    <citation type="submission" date="2017-01" db="EMBL/GenBank/DDBJ databases">
        <authorList>
            <person name="Varghese N."/>
            <person name="Submissions S."/>
        </authorList>
    </citation>
    <scope>NUCLEOTIDE SEQUENCE [LARGE SCALE GENOMIC DNA]</scope>
    <source>
        <strain evidence="3">DSM 18017</strain>
    </source>
</reference>
<dbReference type="Pfam" id="PF13648">
    <property type="entry name" value="Lipocalin_4"/>
    <property type="match status" value="1"/>
</dbReference>
<proteinExistence type="predicted"/>
<keyword evidence="3" id="KW-1185">Reference proteome</keyword>
<evidence type="ECO:0000313" key="2">
    <source>
        <dbReference type="EMBL" id="SIT21163.1"/>
    </source>
</evidence>
<dbReference type="PROSITE" id="PS51257">
    <property type="entry name" value="PROKAR_LIPOPROTEIN"/>
    <property type="match status" value="1"/>
</dbReference>